<evidence type="ECO:0000313" key="1">
    <source>
        <dbReference type="EMBL" id="HIU13620.1"/>
    </source>
</evidence>
<dbReference type="InterPro" id="IPR011723">
    <property type="entry name" value="Znf/thioredoxin_put"/>
</dbReference>
<dbReference type="AlphaFoldDB" id="A0A9D1HN63"/>
<reference evidence="1" key="1">
    <citation type="submission" date="2020-10" db="EMBL/GenBank/DDBJ databases">
        <authorList>
            <person name="Gilroy R."/>
        </authorList>
    </citation>
    <scope>NUCLEOTIDE SEQUENCE</scope>
    <source>
        <strain evidence="1">CHK195-11698</strain>
    </source>
</reference>
<comment type="caution">
    <text evidence="1">The sequence shown here is derived from an EMBL/GenBank/DDBJ whole genome shotgun (WGS) entry which is preliminary data.</text>
</comment>
<proteinExistence type="predicted"/>
<dbReference type="EMBL" id="DVMJ01000052">
    <property type="protein sequence ID" value="HIU13620.1"/>
    <property type="molecule type" value="Genomic_DNA"/>
</dbReference>
<dbReference type="NCBIfam" id="TIGR02098">
    <property type="entry name" value="MJ0042_CXXC"/>
    <property type="match status" value="1"/>
</dbReference>
<evidence type="ECO:0000313" key="2">
    <source>
        <dbReference type="Proteomes" id="UP000824175"/>
    </source>
</evidence>
<organism evidence="1 2">
    <name type="scientific">Candidatus Fimiplasma intestinipullorum</name>
    <dbReference type="NCBI Taxonomy" id="2840825"/>
    <lineage>
        <taxon>Bacteria</taxon>
        <taxon>Bacillati</taxon>
        <taxon>Bacillota</taxon>
        <taxon>Clostridia</taxon>
        <taxon>Eubacteriales</taxon>
        <taxon>Candidatus Fimiplasma</taxon>
    </lineage>
</organism>
<protein>
    <submittedName>
        <fullName evidence="1">Uncharacterized protein</fullName>
    </submittedName>
</protein>
<accession>A0A9D1HN63</accession>
<gene>
    <name evidence="1" type="ORF">IAD15_06070</name>
</gene>
<name>A0A9D1HN63_9FIRM</name>
<reference evidence="1" key="2">
    <citation type="journal article" date="2021" name="PeerJ">
        <title>Extensive microbial diversity within the chicken gut microbiome revealed by metagenomics and culture.</title>
        <authorList>
            <person name="Gilroy R."/>
            <person name="Ravi A."/>
            <person name="Getino M."/>
            <person name="Pursley I."/>
            <person name="Horton D.L."/>
            <person name="Alikhan N.F."/>
            <person name="Baker D."/>
            <person name="Gharbi K."/>
            <person name="Hall N."/>
            <person name="Watson M."/>
            <person name="Adriaenssens E.M."/>
            <person name="Foster-Nyarko E."/>
            <person name="Jarju S."/>
            <person name="Secka A."/>
            <person name="Antonio M."/>
            <person name="Oren A."/>
            <person name="Chaudhuri R.R."/>
            <person name="La Ragione R."/>
            <person name="Hildebrand F."/>
            <person name="Pallen M.J."/>
        </authorList>
    </citation>
    <scope>NUCLEOTIDE SEQUENCE</scope>
    <source>
        <strain evidence="1">CHK195-11698</strain>
    </source>
</reference>
<sequence>MEWVCDKCYSIMNYSKVGRNRYKVHCSNCGNTFYVDKNDEYIEGDEDFDNEEFNDEESLSVYDAALIWASNGKDEDYMFGYSEDELEDAL</sequence>
<dbReference type="Proteomes" id="UP000824175">
    <property type="component" value="Unassembled WGS sequence"/>
</dbReference>